<protein>
    <submittedName>
        <fullName evidence="1">Uncharacterized protein</fullName>
    </submittedName>
</protein>
<dbReference type="EMBL" id="CP092625">
    <property type="protein sequence ID" value="UMM41081.1"/>
    <property type="molecule type" value="Genomic_DNA"/>
</dbReference>
<organism evidence="1 2">
    <name type="scientific">Caenorhabditis briggsae</name>
    <dbReference type="NCBI Taxonomy" id="6238"/>
    <lineage>
        <taxon>Eukaryota</taxon>
        <taxon>Metazoa</taxon>
        <taxon>Ecdysozoa</taxon>
        <taxon>Nematoda</taxon>
        <taxon>Chromadorea</taxon>
        <taxon>Rhabditida</taxon>
        <taxon>Rhabditina</taxon>
        <taxon>Rhabditomorpha</taxon>
        <taxon>Rhabditoidea</taxon>
        <taxon>Rhabditidae</taxon>
        <taxon>Peloderinae</taxon>
        <taxon>Caenorhabditis</taxon>
    </lineage>
</organism>
<accession>A0AAE9JQY3</accession>
<dbReference type="AlphaFoldDB" id="A0AAE9JQY3"/>
<proteinExistence type="predicted"/>
<name>A0AAE9JQY3_CAEBR</name>
<evidence type="ECO:0000313" key="1">
    <source>
        <dbReference type="EMBL" id="UMM41081.1"/>
    </source>
</evidence>
<evidence type="ECO:0000313" key="2">
    <source>
        <dbReference type="Proteomes" id="UP000829354"/>
    </source>
</evidence>
<gene>
    <name evidence="1" type="ORF">L5515_017502</name>
</gene>
<dbReference type="Proteomes" id="UP000829354">
    <property type="component" value="Chromosome X"/>
</dbReference>
<sequence>MLSFLTMELIRKSVEVELSMSPMRTLSTVRDASTAPRRADHTLPRFFRSRRQVKERHTHRIQAKINERLNEISSGSR</sequence>
<keyword evidence="2" id="KW-1185">Reference proteome</keyword>
<reference evidence="1 2" key="1">
    <citation type="submission" date="2022-04" db="EMBL/GenBank/DDBJ databases">
        <title>Chromosome-level reference genomes for two strains of Caenorhabditis briggsae: an improved platform for comparative genomics.</title>
        <authorList>
            <person name="Stevens L."/>
            <person name="Andersen E."/>
        </authorList>
    </citation>
    <scope>NUCLEOTIDE SEQUENCE [LARGE SCALE GENOMIC DNA]</scope>
    <source>
        <strain evidence="1">VX34</strain>
        <tissue evidence="1">Whole-organism</tissue>
    </source>
</reference>